<name>A0A6P7GA10_DIAVI</name>
<sequence>MKRKLLFEFWRSIPANGRLNAVINFVKMSFDDLVIDQEQEKQLKAFLKNECEKIRVKWVQKQIRLDLFLNEYEQLLNNYLTFDMLILANQSPKPSTSGGRPQKTFMDSSKKTKKRKIQHLLSDYSKDQLSFAAQLSVRASGKRNAAMLMEEVSSASPKRASTYKKARKNLDVQMKQRPYTAEEALAFFIANNFTVQSYKNVQQEAKERGFNAYLWYDYVAKVKEQCYPPVENITVTDISAELRLGALLNHTAMRICKNILGERLDTNMQNYSFIYKWGFDGSLGHSLYKQPFEDPESTDEYMFVINIISSNKTCEKSTRDHMAKSSAIITKIL</sequence>
<reference evidence="1" key="1">
    <citation type="submission" date="2025-08" db="UniProtKB">
        <authorList>
            <consortium name="RefSeq"/>
        </authorList>
    </citation>
    <scope>IDENTIFICATION</scope>
    <source>
        <tissue evidence="1">Whole insect</tissue>
    </source>
</reference>
<organism evidence="1">
    <name type="scientific">Diabrotica virgifera virgifera</name>
    <name type="common">western corn rootworm</name>
    <dbReference type="NCBI Taxonomy" id="50390"/>
    <lineage>
        <taxon>Eukaryota</taxon>
        <taxon>Metazoa</taxon>
        <taxon>Ecdysozoa</taxon>
        <taxon>Arthropoda</taxon>
        <taxon>Hexapoda</taxon>
        <taxon>Insecta</taxon>
        <taxon>Pterygota</taxon>
        <taxon>Neoptera</taxon>
        <taxon>Endopterygota</taxon>
        <taxon>Coleoptera</taxon>
        <taxon>Polyphaga</taxon>
        <taxon>Cucujiformia</taxon>
        <taxon>Chrysomeloidea</taxon>
        <taxon>Chrysomelidae</taxon>
        <taxon>Galerucinae</taxon>
        <taxon>Diabroticina</taxon>
        <taxon>Diabroticites</taxon>
        <taxon>Diabrotica</taxon>
    </lineage>
</organism>
<gene>
    <name evidence="1" type="primary">LOC114335605</name>
</gene>
<dbReference type="InParanoid" id="A0A6P7GA10"/>
<accession>A0A6P7GA10</accession>
<dbReference type="AlphaFoldDB" id="A0A6P7GA10"/>
<protein>
    <submittedName>
        <fullName evidence="1">Uncharacterized protein LOC114335605</fullName>
    </submittedName>
</protein>
<proteinExistence type="predicted"/>
<evidence type="ECO:0000313" key="1">
    <source>
        <dbReference type="RefSeq" id="XP_028141663.1"/>
    </source>
</evidence>
<dbReference type="RefSeq" id="XP_028141663.1">
    <property type="nucleotide sequence ID" value="XM_028285862.1"/>
</dbReference>